<dbReference type="InterPro" id="IPR009006">
    <property type="entry name" value="Ala_racemase/Decarboxylase_C"/>
</dbReference>
<dbReference type="InterPro" id="IPR000821">
    <property type="entry name" value="Ala_racemase"/>
</dbReference>
<evidence type="ECO:0000256" key="1">
    <source>
        <dbReference type="ARBA" id="ARBA00001933"/>
    </source>
</evidence>
<dbReference type="AlphaFoldDB" id="A0A0F0CQ99"/>
<feature type="domain" description="Alanine racemase C-terminal" evidence="4">
    <location>
        <begin position="1"/>
        <end position="128"/>
    </location>
</feature>
<dbReference type="PANTHER" id="PTHR30511">
    <property type="entry name" value="ALANINE RACEMASE"/>
    <property type="match status" value="1"/>
</dbReference>
<dbReference type="GO" id="GO:0009252">
    <property type="term" value="P:peptidoglycan biosynthetic process"/>
    <property type="evidence" value="ECO:0007669"/>
    <property type="project" value="TreeGrafter"/>
</dbReference>
<dbReference type="Pfam" id="PF00842">
    <property type="entry name" value="Ala_racemase_C"/>
    <property type="match status" value="1"/>
</dbReference>
<evidence type="ECO:0000256" key="3">
    <source>
        <dbReference type="ARBA" id="ARBA00023235"/>
    </source>
</evidence>
<dbReference type="GO" id="GO:0008784">
    <property type="term" value="F:alanine racemase activity"/>
    <property type="evidence" value="ECO:0007669"/>
    <property type="project" value="InterPro"/>
</dbReference>
<name>A0A0F0CQ99_9BACT</name>
<dbReference type="GO" id="GO:0005829">
    <property type="term" value="C:cytosol"/>
    <property type="evidence" value="ECO:0007669"/>
    <property type="project" value="TreeGrafter"/>
</dbReference>
<keyword evidence="2" id="KW-0663">Pyridoxal phosphate</keyword>
<dbReference type="EMBL" id="JYNY01000524">
    <property type="protein sequence ID" value="KJJ83615.1"/>
    <property type="molecule type" value="Genomic_DNA"/>
</dbReference>
<reference evidence="5 6" key="1">
    <citation type="submission" date="2015-02" db="EMBL/GenBank/DDBJ databases">
        <title>Single-cell genomics of uncultivated deep-branching MTB reveals a conserved set of magnetosome genes.</title>
        <authorList>
            <person name="Kolinko S."/>
            <person name="Richter M."/>
            <person name="Glockner F.O."/>
            <person name="Brachmann A."/>
            <person name="Schuler D."/>
        </authorList>
    </citation>
    <scope>NUCLEOTIDE SEQUENCE [LARGE SCALE GENOMIC DNA]</scope>
    <source>
        <strain evidence="5">SKK-01</strain>
    </source>
</reference>
<proteinExistence type="predicted"/>
<dbReference type="PANTHER" id="PTHR30511:SF0">
    <property type="entry name" value="ALANINE RACEMASE, CATABOLIC-RELATED"/>
    <property type="match status" value="1"/>
</dbReference>
<dbReference type="Gene3D" id="2.40.37.10">
    <property type="entry name" value="Lyase, Ornithine Decarboxylase, Chain A, domain 1"/>
    <property type="match status" value="1"/>
</dbReference>
<keyword evidence="3 5" id="KW-0413">Isomerase</keyword>
<evidence type="ECO:0000313" key="5">
    <source>
        <dbReference type="EMBL" id="KJJ83615.1"/>
    </source>
</evidence>
<gene>
    <name evidence="5" type="ORF">OMAG_002524</name>
</gene>
<keyword evidence="6" id="KW-1185">Reference proteome</keyword>
<evidence type="ECO:0000256" key="2">
    <source>
        <dbReference type="ARBA" id="ARBA00022898"/>
    </source>
</evidence>
<dbReference type="Proteomes" id="UP000033428">
    <property type="component" value="Unassembled WGS sequence"/>
</dbReference>
<evidence type="ECO:0000313" key="6">
    <source>
        <dbReference type="Proteomes" id="UP000033428"/>
    </source>
</evidence>
<dbReference type="SUPFAM" id="SSF50621">
    <property type="entry name" value="Alanine racemase C-terminal domain-like"/>
    <property type="match status" value="1"/>
</dbReference>
<dbReference type="PATRIC" id="fig|1609969.3.peg.2707"/>
<dbReference type="EC" id="5.1.1.-" evidence="5"/>
<sequence length="138" mass="15114">MTLKTKIVHLKTTPSGRAISYGRTYITQKDTKIATIPIGYADGYGRVLSNKAEALIRGQIVRIAGIVTMDQTLLDVGHINGVEIGDEVVLIGNQEGIMLPVEKIAKLSRTIPYEIVAGITDRVPRIYINQQNGVIQNK</sequence>
<dbReference type="GO" id="GO:0030170">
    <property type="term" value="F:pyridoxal phosphate binding"/>
    <property type="evidence" value="ECO:0007669"/>
    <property type="project" value="TreeGrafter"/>
</dbReference>
<dbReference type="PRINTS" id="PR00992">
    <property type="entry name" value="ALARACEMASE"/>
</dbReference>
<accession>A0A0F0CQ99</accession>
<protein>
    <submittedName>
        <fullName evidence="5">Alanine racemase</fullName>
        <ecNumber evidence="5">5.1.1.-</ecNumber>
    </submittedName>
</protein>
<dbReference type="InterPro" id="IPR011079">
    <property type="entry name" value="Ala_racemase_C"/>
</dbReference>
<organism evidence="5 6">
    <name type="scientific">Candidatus Omnitrophus magneticus</name>
    <dbReference type="NCBI Taxonomy" id="1609969"/>
    <lineage>
        <taxon>Bacteria</taxon>
        <taxon>Pseudomonadati</taxon>
        <taxon>Candidatus Omnitrophota</taxon>
        <taxon>Candidatus Omnitrophus</taxon>
    </lineage>
</organism>
<comment type="caution">
    <text evidence="5">The sequence shown here is derived from an EMBL/GenBank/DDBJ whole genome shotgun (WGS) entry which is preliminary data.</text>
</comment>
<evidence type="ECO:0000259" key="4">
    <source>
        <dbReference type="SMART" id="SM01005"/>
    </source>
</evidence>
<dbReference type="SMART" id="SM01005">
    <property type="entry name" value="Ala_racemase_C"/>
    <property type="match status" value="1"/>
</dbReference>
<comment type="cofactor">
    <cofactor evidence="1">
        <name>pyridoxal 5'-phosphate</name>
        <dbReference type="ChEBI" id="CHEBI:597326"/>
    </cofactor>
</comment>
<dbReference type="GO" id="GO:0030632">
    <property type="term" value="P:D-alanine biosynthetic process"/>
    <property type="evidence" value="ECO:0007669"/>
    <property type="project" value="TreeGrafter"/>
</dbReference>